<reference evidence="1" key="1">
    <citation type="submission" date="2020-07" db="EMBL/GenBank/DDBJ databases">
        <title>Genome sequence and genetic diversity analysis of an under-domesticated orphan crop, white fonio (Digitaria exilis).</title>
        <authorList>
            <person name="Bennetzen J.L."/>
            <person name="Chen S."/>
            <person name="Ma X."/>
            <person name="Wang X."/>
            <person name="Yssel A.E.J."/>
            <person name="Chaluvadi S.R."/>
            <person name="Johnson M."/>
            <person name="Gangashetty P."/>
            <person name="Hamidou F."/>
            <person name="Sanogo M.D."/>
            <person name="Zwaenepoel A."/>
            <person name="Wallace J."/>
            <person name="Van De Peer Y."/>
            <person name="Van Deynze A."/>
        </authorList>
    </citation>
    <scope>NUCLEOTIDE SEQUENCE</scope>
    <source>
        <tissue evidence="1">Leaves</tissue>
    </source>
</reference>
<sequence length="264" mass="30461">MMQGLARQAEPLRTRTTLEIMEDIRSKHGVHLPLDSNLYGPVCNDFYAKYGQPKDVIKFGNVSIDLRVGLREDLIKYWRDNREKYDFSVTTQGKIKEAEARTERMREEMLRRDRFKFDPLKVYPPGSWEEERQEYVAYWEGIDLRTVRIKAKLAQMEAMRALVRDLPGNMDSAEGDKDMVRDDHLEMVRDLLSDLGKHVTKGKNKEPKQVRFAETCDIIEPKKGVDKDQGVDKGKGKGIVIISSDDDLDDGWGDDELLSGCYPD</sequence>
<accession>A0A835KLC5</accession>
<dbReference type="AlphaFoldDB" id="A0A835KLC5"/>
<gene>
    <name evidence="1" type="ORF">HU200_011433</name>
</gene>
<organism evidence="1 2">
    <name type="scientific">Digitaria exilis</name>
    <dbReference type="NCBI Taxonomy" id="1010633"/>
    <lineage>
        <taxon>Eukaryota</taxon>
        <taxon>Viridiplantae</taxon>
        <taxon>Streptophyta</taxon>
        <taxon>Embryophyta</taxon>
        <taxon>Tracheophyta</taxon>
        <taxon>Spermatophyta</taxon>
        <taxon>Magnoliopsida</taxon>
        <taxon>Liliopsida</taxon>
        <taxon>Poales</taxon>
        <taxon>Poaceae</taxon>
        <taxon>PACMAD clade</taxon>
        <taxon>Panicoideae</taxon>
        <taxon>Panicodae</taxon>
        <taxon>Paniceae</taxon>
        <taxon>Anthephorinae</taxon>
        <taxon>Digitaria</taxon>
    </lineage>
</organism>
<dbReference type="OrthoDB" id="688405at2759"/>
<protein>
    <submittedName>
        <fullName evidence="1">Uncharacterized protein</fullName>
    </submittedName>
</protein>
<dbReference type="Proteomes" id="UP000636709">
    <property type="component" value="Unassembled WGS sequence"/>
</dbReference>
<dbReference type="EMBL" id="JACEFO010000846">
    <property type="protein sequence ID" value="KAF8754817.1"/>
    <property type="molecule type" value="Genomic_DNA"/>
</dbReference>
<evidence type="ECO:0000313" key="1">
    <source>
        <dbReference type="EMBL" id="KAF8754817.1"/>
    </source>
</evidence>
<evidence type="ECO:0000313" key="2">
    <source>
        <dbReference type="Proteomes" id="UP000636709"/>
    </source>
</evidence>
<comment type="caution">
    <text evidence="1">The sequence shown here is derived from an EMBL/GenBank/DDBJ whole genome shotgun (WGS) entry which is preliminary data.</text>
</comment>
<proteinExistence type="predicted"/>
<keyword evidence="2" id="KW-1185">Reference proteome</keyword>
<name>A0A835KLC5_9POAL</name>